<keyword evidence="1" id="KW-0378">Hydrolase</keyword>
<protein>
    <submittedName>
        <fullName evidence="3">Uncharacterized protein</fullName>
    </submittedName>
</protein>
<dbReference type="CDD" id="cd00303">
    <property type="entry name" value="retropepsin_like"/>
    <property type="match status" value="1"/>
</dbReference>
<dbReference type="GO" id="GO:0006508">
    <property type="term" value="P:proteolysis"/>
    <property type="evidence" value="ECO:0007669"/>
    <property type="project" value="InterPro"/>
</dbReference>
<evidence type="ECO:0000256" key="2">
    <source>
        <dbReference type="SAM" id="MobiDB-lite"/>
    </source>
</evidence>
<proteinExistence type="predicted"/>
<reference evidence="3 4" key="1">
    <citation type="submission" date="2018-03" db="EMBL/GenBank/DDBJ databases">
        <authorList>
            <person name="Guldener U."/>
        </authorList>
    </citation>
    <scope>NUCLEOTIDE SEQUENCE [LARGE SCALE GENOMIC DNA]</scope>
    <source>
        <strain evidence="3 4">NBRC100155</strain>
    </source>
</reference>
<accession>A0A5C3EE13</accession>
<organism evidence="3 4">
    <name type="scientific">Ustilago trichophora</name>
    <dbReference type="NCBI Taxonomy" id="86804"/>
    <lineage>
        <taxon>Eukaryota</taxon>
        <taxon>Fungi</taxon>
        <taxon>Dikarya</taxon>
        <taxon>Basidiomycota</taxon>
        <taxon>Ustilaginomycotina</taxon>
        <taxon>Ustilaginomycetes</taxon>
        <taxon>Ustilaginales</taxon>
        <taxon>Ustilaginaceae</taxon>
        <taxon>Ustilago</taxon>
    </lineage>
</organism>
<dbReference type="EMBL" id="OOIN01000022">
    <property type="protein sequence ID" value="SPO28275.1"/>
    <property type="molecule type" value="Genomic_DNA"/>
</dbReference>
<dbReference type="Gene3D" id="2.40.70.10">
    <property type="entry name" value="Acid Proteases"/>
    <property type="match status" value="1"/>
</dbReference>
<dbReference type="GO" id="GO:0004190">
    <property type="term" value="F:aspartic-type endopeptidase activity"/>
    <property type="evidence" value="ECO:0007669"/>
    <property type="project" value="UniProtKB-KW"/>
</dbReference>
<sequence>MPPDKATSNSMDEDLAQRVEHLNLGTNQENPGNFCLIELKIKVKGRYFMALIDTGASRTFVSRSMVDKCQLQVDKDSPETQKQVKLADSSALGVEGTAQL</sequence>
<keyword evidence="1" id="KW-0645">Protease</keyword>
<keyword evidence="4" id="KW-1185">Reference proteome</keyword>
<evidence type="ECO:0000313" key="4">
    <source>
        <dbReference type="Proteomes" id="UP000324022"/>
    </source>
</evidence>
<evidence type="ECO:0000256" key="1">
    <source>
        <dbReference type="ARBA" id="ARBA00022750"/>
    </source>
</evidence>
<dbReference type="Pfam" id="PF13975">
    <property type="entry name" value="gag-asp_proteas"/>
    <property type="match status" value="1"/>
</dbReference>
<feature type="region of interest" description="Disordered" evidence="2">
    <location>
        <begin position="74"/>
        <end position="100"/>
    </location>
</feature>
<dbReference type="InterPro" id="IPR021109">
    <property type="entry name" value="Peptidase_aspartic_dom_sf"/>
</dbReference>
<dbReference type="AlphaFoldDB" id="A0A5C3EE13"/>
<keyword evidence="1" id="KW-0064">Aspartyl protease</keyword>
<dbReference type="InterPro" id="IPR001969">
    <property type="entry name" value="Aspartic_peptidase_AS"/>
</dbReference>
<evidence type="ECO:0000313" key="3">
    <source>
        <dbReference type="EMBL" id="SPO28275.1"/>
    </source>
</evidence>
<dbReference type="PROSITE" id="PS00141">
    <property type="entry name" value="ASP_PROTEASE"/>
    <property type="match status" value="1"/>
</dbReference>
<dbReference type="SUPFAM" id="SSF50630">
    <property type="entry name" value="Acid proteases"/>
    <property type="match status" value="1"/>
</dbReference>
<name>A0A5C3EE13_9BASI</name>
<dbReference type="Proteomes" id="UP000324022">
    <property type="component" value="Unassembled WGS sequence"/>
</dbReference>
<dbReference type="OrthoDB" id="7616694at2759"/>
<gene>
    <name evidence="3" type="ORF">UTRI_04672</name>
</gene>